<accession>A0A9P4UNE4</accession>
<dbReference type="AlphaFoldDB" id="A0A9P4UNE4"/>
<dbReference type="Proteomes" id="UP000799441">
    <property type="component" value="Unassembled WGS sequence"/>
</dbReference>
<dbReference type="OrthoDB" id="1907495at2759"/>
<organism evidence="1 2">
    <name type="scientific">Polychaeton citri CBS 116435</name>
    <dbReference type="NCBI Taxonomy" id="1314669"/>
    <lineage>
        <taxon>Eukaryota</taxon>
        <taxon>Fungi</taxon>
        <taxon>Dikarya</taxon>
        <taxon>Ascomycota</taxon>
        <taxon>Pezizomycotina</taxon>
        <taxon>Dothideomycetes</taxon>
        <taxon>Dothideomycetidae</taxon>
        <taxon>Capnodiales</taxon>
        <taxon>Capnodiaceae</taxon>
        <taxon>Polychaeton</taxon>
    </lineage>
</organism>
<name>A0A9P4UNE4_9PEZI</name>
<feature type="non-terminal residue" evidence="1">
    <location>
        <position position="1"/>
    </location>
</feature>
<reference evidence="1" key="1">
    <citation type="journal article" date="2020" name="Stud. Mycol.">
        <title>101 Dothideomycetes genomes: a test case for predicting lifestyles and emergence of pathogens.</title>
        <authorList>
            <person name="Haridas S."/>
            <person name="Albert R."/>
            <person name="Binder M."/>
            <person name="Bloem J."/>
            <person name="Labutti K."/>
            <person name="Salamov A."/>
            <person name="Andreopoulos B."/>
            <person name="Baker S."/>
            <person name="Barry K."/>
            <person name="Bills G."/>
            <person name="Bluhm B."/>
            <person name="Cannon C."/>
            <person name="Castanera R."/>
            <person name="Culley D."/>
            <person name="Daum C."/>
            <person name="Ezra D."/>
            <person name="Gonzalez J."/>
            <person name="Henrissat B."/>
            <person name="Kuo A."/>
            <person name="Liang C."/>
            <person name="Lipzen A."/>
            <person name="Lutzoni F."/>
            <person name="Magnuson J."/>
            <person name="Mondo S."/>
            <person name="Nolan M."/>
            <person name="Ohm R."/>
            <person name="Pangilinan J."/>
            <person name="Park H.-J."/>
            <person name="Ramirez L."/>
            <person name="Alfaro M."/>
            <person name="Sun H."/>
            <person name="Tritt A."/>
            <person name="Yoshinaga Y."/>
            <person name="Zwiers L.-H."/>
            <person name="Turgeon B."/>
            <person name="Goodwin S."/>
            <person name="Spatafora J."/>
            <person name="Crous P."/>
            <person name="Grigoriev I."/>
        </authorList>
    </citation>
    <scope>NUCLEOTIDE SEQUENCE</scope>
    <source>
        <strain evidence="1">CBS 116435</strain>
    </source>
</reference>
<proteinExistence type="predicted"/>
<dbReference type="EMBL" id="MU003798">
    <property type="protein sequence ID" value="KAF2720599.1"/>
    <property type="molecule type" value="Genomic_DNA"/>
</dbReference>
<protein>
    <recommendedName>
        <fullName evidence="3">FMN-linked oxidoreductase</fullName>
    </recommendedName>
</protein>
<keyword evidence="2" id="KW-1185">Reference proteome</keyword>
<feature type="non-terminal residue" evidence="1">
    <location>
        <position position="101"/>
    </location>
</feature>
<gene>
    <name evidence="1" type="ORF">K431DRAFT_203640</name>
</gene>
<evidence type="ECO:0000313" key="1">
    <source>
        <dbReference type="EMBL" id="KAF2720599.1"/>
    </source>
</evidence>
<evidence type="ECO:0000313" key="2">
    <source>
        <dbReference type="Proteomes" id="UP000799441"/>
    </source>
</evidence>
<sequence>LRARWDHLYREHLPKLAKQRETAQEEWPVILDHCFARIILDNAIGKGMPWTHVVRTPAIKHMNSQQLRDAIALAESIADGGADLIELNNRSLHLRKKTGKR</sequence>
<comment type="caution">
    <text evidence="1">The sequence shown here is derived from an EMBL/GenBank/DDBJ whole genome shotgun (WGS) entry which is preliminary data.</text>
</comment>
<evidence type="ECO:0008006" key="3">
    <source>
        <dbReference type="Google" id="ProtNLM"/>
    </source>
</evidence>